<reference evidence="1 2" key="1">
    <citation type="journal article" date="2019" name="Sci. Rep.">
        <title>Orb-weaving spider Araneus ventricosus genome elucidates the spidroin gene catalogue.</title>
        <authorList>
            <person name="Kono N."/>
            <person name="Nakamura H."/>
            <person name="Ohtoshi R."/>
            <person name="Moran D.A.P."/>
            <person name="Shinohara A."/>
            <person name="Yoshida Y."/>
            <person name="Fujiwara M."/>
            <person name="Mori M."/>
            <person name="Tomita M."/>
            <person name="Arakawa K."/>
        </authorList>
    </citation>
    <scope>NUCLEOTIDE SEQUENCE [LARGE SCALE GENOMIC DNA]</scope>
</reference>
<keyword evidence="2" id="KW-1185">Reference proteome</keyword>
<name>A0A4Y2GCI5_ARAVE</name>
<dbReference type="EMBL" id="BGPR01001340">
    <property type="protein sequence ID" value="GBM51522.1"/>
    <property type="molecule type" value="Genomic_DNA"/>
</dbReference>
<dbReference type="Proteomes" id="UP000499080">
    <property type="component" value="Unassembled WGS sequence"/>
</dbReference>
<organism evidence="1 2">
    <name type="scientific">Araneus ventricosus</name>
    <name type="common">Orbweaver spider</name>
    <name type="synonym">Epeira ventricosa</name>
    <dbReference type="NCBI Taxonomy" id="182803"/>
    <lineage>
        <taxon>Eukaryota</taxon>
        <taxon>Metazoa</taxon>
        <taxon>Ecdysozoa</taxon>
        <taxon>Arthropoda</taxon>
        <taxon>Chelicerata</taxon>
        <taxon>Arachnida</taxon>
        <taxon>Araneae</taxon>
        <taxon>Araneomorphae</taxon>
        <taxon>Entelegynae</taxon>
        <taxon>Araneoidea</taxon>
        <taxon>Araneidae</taxon>
        <taxon>Araneus</taxon>
    </lineage>
</organism>
<comment type="caution">
    <text evidence="1">The sequence shown here is derived from an EMBL/GenBank/DDBJ whole genome shotgun (WGS) entry which is preliminary data.</text>
</comment>
<evidence type="ECO:0000313" key="2">
    <source>
        <dbReference type="Proteomes" id="UP000499080"/>
    </source>
</evidence>
<protein>
    <submittedName>
        <fullName evidence="1">Uncharacterized protein</fullName>
    </submittedName>
</protein>
<proteinExistence type="predicted"/>
<evidence type="ECO:0000313" key="1">
    <source>
        <dbReference type="EMBL" id="GBM51522.1"/>
    </source>
</evidence>
<gene>
    <name evidence="1" type="ORF">AVEN_74700_1</name>
</gene>
<accession>A0A4Y2GCI5</accession>
<sequence>MTDTVKSSSTEAGVLVAITGYGPPPPVGGTYYHWREATRSPQLLYPRGSETSLTYPEASDPRTPWGSCMLVKMEFCNRFFTHFLMC</sequence>
<dbReference type="AlphaFoldDB" id="A0A4Y2GCI5"/>